<dbReference type="eggNOG" id="COG1887">
    <property type="taxonomic scope" value="Bacteria"/>
</dbReference>
<dbReference type="InterPro" id="IPR007554">
    <property type="entry name" value="Glycerophosphate_synth"/>
</dbReference>
<dbReference type="EMBL" id="AQPH01000086">
    <property type="protein sequence ID" value="EPY00514.1"/>
    <property type="molecule type" value="Genomic_DNA"/>
</dbReference>
<organism evidence="1 2">
    <name type="scientific">Magnetospirillum fulvum MGU-K5</name>
    <dbReference type="NCBI Taxonomy" id="1316936"/>
    <lineage>
        <taxon>Bacteria</taxon>
        <taxon>Pseudomonadati</taxon>
        <taxon>Pseudomonadota</taxon>
        <taxon>Alphaproteobacteria</taxon>
        <taxon>Rhodospirillales</taxon>
        <taxon>Rhodospirillaceae</taxon>
        <taxon>Magnetospirillum</taxon>
    </lineage>
</organism>
<comment type="caution">
    <text evidence="1">The sequence shown here is derived from an EMBL/GenBank/DDBJ whole genome shotgun (WGS) entry which is preliminary data.</text>
</comment>
<proteinExistence type="predicted"/>
<dbReference type="Gene3D" id="3.40.50.2000">
    <property type="entry name" value="Glycogen Phosphorylase B"/>
    <property type="match status" value="2"/>
</dbReference>
<reference evidence="1 2" key="1">
    <citation type="submission" date="2013-04" db="EMBL/GenBank/DDBJ databases">
        <authorList>
            <person name="Kuznetsov B."/>
            <person name="Ivanovsky R."/>
        </authorList>
    </citation>
    <scope>NUCLEOTIDE SEQUENCE [LARGE SCALE GENOMIC DNA]</scope>
    <source>
        <strain evidence="1 2">MGU-K5</strain>
    </source>
</reference>
<accession>S9S785</accession>
<sequence>MGLSVRTIFLILPYDMSVRTFLRGNLLSMLIDSKRVRLVMASRSPDDVMGSAATWRSIIRPFRRRRSVRMMWSDIRFTLGFLFHLALVYRFNVVHGFRGFLDRLKQSPASRRTAFREGLPVLHPFGFPWPRSARLLTSLQKLYWMGWTRHVAVAEVFDETRPDLVVLFHCQSPFVTPYAQEARNRGIPMLGVNGSWDQPTTKGPLVPGLAEIAVQSAQVKSELTEYHGIAPERIHVTGWPQMDLYADPSTFVARDVFLSRLGLPPQTRYVLIGAYSERLGAHEPAMCLALAQAAAAGLFGPDCVIYVRCHPLELEWEERFRDLRDLPHVVVEPPRLGDLQHLANLIRHAGCVVASAGTINLDAVALDTPSVAVAFEDESLPFYDRPSRRYDMEHIVSVLNAGGLRIARSQQDLHDAVAAYLADTTCDAEGRRSLRERHLEPLDGGASRRLADFILKNVT</sequence>
<dbReference type="Proteomes" id="UP000015350">
    <property type="component" value="Unassembled WGS sequence"/>
</dbReference>
<protein>
    <recommendedName>
        <fullName evidence="3">UDP-N-acetylglucosamine 2-epimerase domain-containing protein</fullName>
    </recommendedName>
</protein>
<gene>
    <name evidence="1" type="ORF">K678_15721</name>
</gene>
<dbReference type="GO" id="GO:0047355">
    <property type="term" value="F:CDP-glycerol glycerophosphotransferase activity"/>
    <property type="evidence" value="ECO:0007669"/>
    <property type="project" value="InterPro"/>
</dbReference>
<dbReference type="STRING" id="1316936.K678_15721"/>
<evidence type="ECO:0000313" key="1">
    <source>
        <dbReference type="EMBL" id="EPY00514.1"/>
    </source>
</evidence>
<evidence type="ECO:0008006" key="3">
    <source>
        <dbReference type="Google" id="ProtNLM"/>
    </source>
</evidence>
<dbReference type="SUPFAM" id="SSF53756">
    <property type="entry name" value="UDP-Glycosyltransferase/glycogen phosphorylase"/>
    <property type="match status" value="1"/>
</dbReference>
<name>S9S785_MAGFU</name>
<dbReference type="AlphaFoldDB" id="S9S785"/>
<dbReference type="Pfam" id="PF04464">
    <property type="entry name" value="Glyphos_transf"/>
    <property type="match status" value="1"/>
</dbReference>
<dbReference type="GO" id="GO:0016020">
    <property type="term" value="C:membrane"/>
    <property type="evidence" value="ECO:0007669"/>
    <property type="project" value="InterPro"/>
</dbReference>
<evidence type="ECO:0000313" key="2">
    <source>
        <dbReference type="Proteomes" id="UP000015350"/>
    </source>
</evidence>